<sequence>MCFLGLRHGRNSRGPFNCTPGKRLEPIIPPTPPLQELPELRCTLTGSGDDIDLQFQSLLIARLPVDVRLVVWECAIGRQHEDDVLCLQSEKPDSTLRYCRCSELEDRTKTTINHDLFCWRVHWPRNYRQFEIDHILANYIRRPDPRKIRALLMTCKLIYRESVNILYQSNTFDLRSSDNVLKLPQVMLPHRFQQIRSIRFTASFPLTKAPGRPLGSTQTSDALPQLREACRVLATMTGLDTLEVTIMRNWDPATPGEESLSDLLEVLKLPRARHFIVTLVEPVTSRIPEGMGPLPYIIVQRADSERAHRGH</sequence>
<organism evidence="2 3">
    <name type="scientific">Zymoseptoria tritici ST99CH_1A5</name>
    <dbReference type="NCBI Taxonomy" id="1276529"/>
    <lineage>
        <taxon>Eukaryota</taxon>
        <taxon>Fungi</taxon>
        <taxon>Dikarya</taxon>
        <taxon>Ascomycota</taxon>
        <taxon>Pezizomycotina</taxon>
        <taxon>Dothideomycetes</taxon>
        <taxon>Dothideomycetidae</taxon>
        <taxon>Mycosphaerellales</taxon>
        <taxon>Mycosphaerellaceae</taxon>
        <taxon>Zymoseptoria</taxon>
    </lineage>
</organism>
<gene>
    <name evidence="2" type="ORF">ZT1A5_G2208</name>
</gene>
<feature type="domain" description="DUF7730" evidence="1">
    <location>
        <begin position="54"/>
        <end position="279"/>
    </location>
</feature>
<dbReference type="InterPro" id="IPR056632">
    <property type="entry name" value="DUF7730"/>
</dbReference>
<dbReference type="PANTHER" id="PTHR38790">
    <property type="entry name" value="2EXR DOMAIN-CONTAINING PROTEIN-RELATED"/>
    <property type="match status" value="1"/>
</dbReference>
<dbReference type="AlphaFoldDB" id="A0A1Y6L8G3"/>
<protein>
    <recommendedName>
        <fullName evidence="1">DUF7730 domain-containing protein</fullName>
    </recommendedName>
</protein>
<dbReference type="PANTHER" id="PTHR38790:SF9">
    <property type="entry name" value="F-BOX DOMAIN-CONTAINING PROTEIN"/>
    <property type="match status" value="1"/>
</dbReference>
<dbReference type="Proteomes" id="UP000215453">
    <property type="component" value="Chromosome 2"/>
</dbReference>
<accession>A0A1Y6L8G3</accession>
<proteinExistence type="predicted"/>
<evidence type="ECO:0000313" key="2">
    <source>
        <dbReference type="EMBL" id="SMY20773.1"/>
    </source>
</evidence>
<evidence type="ECO:0000259" key="1">
    <source>
        <dbReference type="Pfam" id="PF24864"/>
    </source>
</evidence>
<dbReference type="EMBL" id="LT882677">
    <property type="protein sequence ID" value="SMY20773.1"/>
    <property type="molecule type" value="Genomic_DNA"/>
</dbReference>
<name>A0A1Y6L8G3_ZYMTR</name>
<dbReference type="Pfam" id="PF24864">
    <property type="entry name" value="DUF7730"/>
    <property type="match status" value="1"/>
</dbReference>
<reference evidence="2 3" key="1">
    <citation type="submission" date="2016-10" db="EMBL/GenBank/DDBJ databases">
        <authorList>
            <person name="Varghese N."/>
        </authorList>
    </citation>
    <scope>NUCLEOTIDE SEQUENCE [LARGE SCALE GENOMIC DNA]</scope>
</reference>
<evidence type="ECO:0000313" key="3">
    <source>
        <dbReference type="Proteomes" id="UP000215453"/>
    </source>
</evidence>